<feature type="compositionally biased region" description="Low complexity" evidence="1">
    <location>
        <begin position="40"/>
        <end position="73"/>
    </location>
</feature>
<dbReference type="InterPro" id="IPR032710">
    <property type="entry name" value="NTF2-like_dom_sf"/>
</dbReference>
<organism evidence="4 5">
    <name type="scientific">Bosea rubneri</name>
    <dbReference type="NCBI Taxonomy" id="3075434"/>
    <lineage>
        <taxon>Bacteria</taxon>
        <taxon>Pseudomonadati</taxon>
        <taxon>Pseudomonadota</taxon>
        <taxon>Alphaproteobacteria</taxon>
        <taxon>Hyphomicrobiales</taxon>
        <taxon>Boseaceae</taxon>
        <taxon>Bosea</taxon>
    </lineage>
</organism>
<accession>A0ABU3S1D8</accession>
<sequence>MSLISLARRGRAVALVAGALLLVPVLAEARPGGGKGFGSRGSRTTQQVAPTQTAPTGAAPMQRTATPAPSASAAAPGAAAAQAARPSFARNMMMGIGAGLLGAGLFGLLSGAGFGGLAGMLGMLFQIALIGGLIWLALRFFRRRSQPQLASAGAPLGRETYEPQQPQAAQRVGGMMGGMGAATAAAKPVEFELAPADYGSFERLLNDVQIAYSNEDVVRLRQMATPEMAGYFAEDIAENASKGLVDRVADVKLLQGDLAESWREAGLEYATVAMRFSSLNALVEREGGRVVEGHATIPREVTELWTFVRPRGGQWQVSAIQPAE</sequence>
<feature type="region of interest" description="Disordered" evidence="1">
    <location>
        <begin position="33"/>
        <end position="73"/>
    </location>
</feature>
<dbReference type="PANTHER" id="PTHR41542:SF1">
    <property type="entry name" value="BLL5807 PROTEIN"/>
    <property type="match status" value="1"/>
</dbReference>
<dbReference type="Pfam" id="PF04280">
    <property type="entry name" value="Tim44"/>
    <property type="match status" value="1"/>
</dbReference>
<evidence type="ECO:0000259" key="3">
    <source>
        <dbReference type="SMART" id="SM00978"/>
    </source>
</evidence>
<reference evidence="4 5" key="1">
    <citation type="submission" date="2023-09" db="EMBL/GenBank/DDBJ databases">
        <title>Whole genome shotgun sequencing (WGS) of Bosea sp. ZW T0_25, isolated from stored onions (Allium cepa).</title>
        <authorList>
            <person name="Stoll D.A."/>
            <person name="Huch M."/>
        </authorList>
    </citation>
    <scope>NUCLEOTIDE SEQUENCE [LARGE SCALE GENOMIC DNA]</scope>
    <source>
        <strain evidence="4 5">ZW T0_25</strain>
    </source>
</reference>
<dbReference type="EMBL" id="JAWDID010000002">
    <property type="protein sequence ID" value="MDU0338604.1"/>
    <property type="molecule type" value="Genomic_DNA"/>
</dbReference>
<dbReference type="PANTHER" id="PTHR41542">
    <property type="entry name" value="BLL5807 PROTEIN"/>
    <property type="match status" value="1"/>
</dbReference>
<feature type="transmembrane region" description="Helical" evidence="2">
    <location>
        <begin position="117"/>
        <end position="138"/>
    </location>
</feature>
<comment type="caution">
    <text evidence="4">The sequence shown here is derived from an EMBL/GenBank/DDBJ whole genome shotgun (WGS) entry which is preliminary data.</text>
</comment>
<dbReference type="RefSeq" id="WP_316016550.1">
    <property type="nucleotide sequence ID" value="NZ_JAWDID010000002.1"/>
</dbReference>
<keyword evidence="2" id="KW-1133">Transmembrane helix</keyword>
<dbReference type="SMART" id="SM00978">
    <property type="entry name" value="Tim44"/>
    <property type="match status" value="1"/>
</dbReference>
<keyword evidence="2" id="KW-0812">Transmembrane</keyword>
<protein>
    <submittedName>
        <fullName evidence="4">TIM44-like domain-containing protein</fullName>
    </submittedName>
</protein>
<proteinExistence type="predicted"/>
<feature type="domain" description="Tim44-like" evidence="3">
    <location>
        <begin position="177"/>
        <end position="322"/>
    </location>
</feature>
<keyword evidence="5" id="KW-1185">Reference proteome</keyword>
<dbReference type="Gene3D" id="3.10.450.240">
    <property type="match status" value="1"/>
</dbReference>
<evidence type="ECO:0000256" key="2">
    <source>
        <dbReference type="SAM" id="Phobius"/>
    </source>
</evidence>
<keyword evidence="2" id="KW-0472">Membrane</keyword>
<evidence type="ECO:0000313" key="4">
    <source>
        <dbReference type="EMBL" id="MDU0338604.1"/>
    </source>
</evidence>
<name>A0ABU3S1D8_9HYPH</name>
<dbReference type="InterPro" id="IPR007379">
    <property type="entry name" value="Tim44-like_dom"/>
</dbReference>
<dbReference type="Proteomes" id="UP001254257">
    <property type="component" value="Unassembled WGS sequence"/>
</dbReference>
<evidence type="ECO:0000256" key="1">
    <source>
        <dbReference type="SAM" id="MobiDB-lite"/>
    </source>
</evidence>
<dbReference type="SUPFAM" id="SSF54427">
    <property type="entry name" value="NTF2-like"/>
    <property type="match status" value="1"/>
</dbReference>
<feature type="transmembrane region" description="Helical" evidence="2">
    <location>
        <begin position="92"/>
        <end position="110"/>
    </location>
</feature>
<gene>
    <name evidence="4" type="ORF">RKE40_01855</name>
</gene>
<evidence type="ECO:0000313" key="5">
    <source>
        <dbReference type="Proteomes" id="UP001254257"/>
    </source>
</evidence>